<proteinExistence type="predicted"/>
<dbReference type="RefSeq" id="WP_139180249.1">
    <property type="nucleotide sequence ID" value="NZ_FOGG01000042.1"/>
</dbReference>
<name>A0A1H9VEY9_9SPHI</name>
<evidence type="ECO:0000313" key="2">
    <source>
        <dbReference type="EMBL" id="SES20265.1"/>
    </source>
</evidence>
<dbReference type="AlphaFoldDB" id="A0A1H9VEY9"/>
<keyword evidence="1" id="KW-0472">Membrane</keyword>
<keyword evidence="1" id="KW-0812">Transmembrane</keyword>
<keyword evidence="3" id="KW-1185">Reference proteome</keyword>
<dbReference type="Gene3D" id="2.180.10.10">
    <property type="entry name" value="RHS repeat-associated core"/>
    <property type="match status" value="1"/>
</dbReference>
<dbReference type="OrthoDB" id="903892at2"/>
<evidence type="ECO:0000313" key="3">
    <source>
        <dbReference type="Proteomes" id="UP000199572"/>
    </source>
</evidence>
<feature type="transmembrane region" description="Helical" evidence="1">
    <location>
        <begin position="21"/>
        <end position="40"/>
    </location>
</feature>
<reference evidence="2 3" key="1">
    <citation type="submission" date="2016-10" db="EMBL/GenBank/DDBJ databases">
        <authorList>
            <person name="de Groot N.N."/>
        </authorList>
    </citation>
    <scope>NUCLEOTIDE SEQUENCE [LARGE SCALE GENOMIC DNA]</scope>
    <source>
        <strain evidence="2 3">DSM 18610</strain>
    </source>
</reference>
<accession>A0A1H9VEY9</accession>
<protein>
    <submittedName>
        <fullName evidence="2">YD repeat-containing protein</fullName>
    </submittedName>
</protein>
<dbReference type="EMBL" id="FOGG01000042">
    <property type="protein sequence ID" value="SES20265.1"/>
    <property type="molecule type" value="Genomic_DNA"/>
</dbReference>
<dbReference type="Proteomes" id="UP000199572">
    <property type="component" value="Unassembled WGS sequence"/>
</dbReference>
<dbReference type="STRING" id="390241.SAMN04488023_14219"/>
<keyword evidence="1" id="KW-1133">Transmembrane helix</keyword>
<sequence length="962" mass="109219">MLKYFQQYYPNKRHYSFITSVLVRISLIAFLYCGPLIAFGQQELPDQIPPSPMTMQFQKYGDYPVSQYTGIPDIRVPIYTIQEGDINIPIYLSFHASGLVLDEGLGFVGTGWTLQTGGLMSRTINGIPDDLVGIYPLLIPDFTWDYESRHAELKDTYENRLNDHELDLYSYNALGRSGKFLPSAGYLDSTIASQGNSFMLREDNIRLSTMGFTDENGISCLFGGSGREEYQDCIIPRWPGPTSMVSTWHLASVTSSRYPGMGVSYQYQRGPDQSNRAGWEYRLDDQYMQMYDGDFAVDISNYYPYSLPSSNHRIQTSSFRQYETRVPQKITFSSGYLLFYVDGARQLTKIEIYNKYNQLQRTVELDAVNFPNNYRRKLRAVIFKDALGLEQERYKFNYFAENSGIGGGKDHWGFYNATPDNGDYVIGVPNFAYQFYSLGNFHGGNLYYFGGGATREPNPSAAQTYMLQQITFPTGGFTKFEYEGNIDAASRPVGGLRIKKISSYIAEGEIAHQKMFSYEPGLPEVLTNSELYMEHAVTLLGDNFYEGRRTKLYEDAPVSLSPKGAPIGYPRVTETEGDVITKYYFDNGSAYTYERMNNPYFSVPGESTPLFKLIANNYQPWNFGNLIGKDISSPGYERKESYNYQDSIRKTVHDLVINQHIFPMWYPGTSGASNQNTYENSFIANHSASLFTFANRYHHSAIKRQTSMSVSEKWANGAEIKFTEDYEYGNPQYPLQKTAVIKKDSRGDIVKTNYKYAYDFISDPIYQQLADYNRIAIPIEETNKNVTQNKELNKVNRDFALFNGTSSNPGVAQLSAIRQSHAAAPSVKEITVDRYDNLGHILQQTDKSGLITSFIYGYDQFLPVAKIIGADYNTAIALVNQSLLNNSTTSETDMRNHLSILRNTLSAAQVSTYTYKPGIGMGSSTDPRGQTVTYEYDNYQRLKFIKDHDGNIVKAFDYHIKP</sequence>
<gene>
    <name evidence="2" type="ORF">SAMN04488023_14219</name>
</gene>
<evidence type="ECO:0000256" key="1">
    <source>
        <dbReference type="SAM" id="Phobius"/>
    </source>
</evidence>
<organism evidence="2 3">
    <name type="scientific">Pedobacter rhizosphaerae</name>
    <dbReference type="NCBI Taxonomy" id="390241"/>
    <lineage>
        <taxon>Bacteria</taxon>
        <taxon>Pseudomonadati</taxon>
        <taxon>Bacteroidota</taxon>
        <taxon>Sphingobacteriia</taxon>
        <taxon>Sphingobacteriales</taxon>
        <taxon>Sphingobacteriaceae</taxon>
        <taxon>Pedobacter</taxon>
    </lineage>
</organism>